<reference evidence="1" key="1">
    <citation type="journal article" date="1990" name="Nihon Shokubutsu Byori Gakkaiho">
        <title>Comparison of four satellite RNA isolates of cucumber mosaic virus.</title>
        <authorList>
            <person name="Masuta C."/>
            <person name="Hayashi Y."/>
            <person name="Wang W.Q."/>
            <person name="Takanami Y."/>
        </authorList>
    </citation>
    <scope>NUCLEOTIDE SEQUENCE</scope>
</reference>
<protein>
    <submittedName>
        <fullName evidence="1">ORF III</fullName>
    </submittedName>
</protein>
<proteinExistence type="predicted"/>
<dbReference type="EMBL" id="D10039">
    <property type="protein sequence ID" value="BAA00930.1"/>
    <property type="molecule type" value="Genomic_RNA"/>
</dbReference>
<sequence>MDFERNTLLGGIVDDARRERLRLMLC</sequence>
<organism evidence="1">
    <name type="scientific">Cucumber mosaic virus satellite RNA</name>
    <dbReference type="NCBI Taxonomy" id="12436"/>
    <lineage>
        <taxon>Viruses</taxon>
        <taxon>unclassified satellites</taxon>
        <taxon>RNA satellites</taxon>
        <taxon>Single stranded RNA satellites</taxon>
        <taxon>Small linear single stranded RNA satellites</taxon>
    </lineage>
</organism>
<evidence type="ECO:0000313" key="1">
    <source>
        <dbReference type="EMBL" id="BAA00930.1"/>
    </source>
</evidence>
<accession>Q83274</accession>
<name>Q83274_9VIRU</name>